<evidence type="ECO:0000313" key="4">
    <source>
        <dbReference type="Proteomes" id="UP000494108"/>
    </source>
</evidence>
<organism evidence="3 4">
    <name type="scientific">Achromobacter pestifer</name>
    <dbReference type="NCBI Taxonomy" id="1353889"/>
    <lineage>
        <taxon>Bacteria</taxon>
        <taxon>Pseudomonadati</taxon>
        <taxon>Pseudomonadota</taxon>
        <taxon>Betaproteobacteria</taxon>
        <taxon>Burkholderiales</taxon>
        <taxon>Alcaligenaceae</taxon>
        <taxon>Achromobacter</taxon>
    </lineage>
</organism>
<keyword evidence="4" id="KW-1185">Reference proteome</keyword>
<dbReference type="InterPro" id="IPR012373">
    <property type="entry name" value="Ferrdict_sens_TM"/>
</dbReference>
<dbReference type="Pfam" id="PF04773">
    <property type="entry name" value="FecR"/>
    <property type="match status" value="1"/>
</dbReference>
<dbReference type="EMBL" id="CADIJX010000003">
    <property type="protein sequence ID" value="CAB3654633.1"/>
    <property type="molecule type" value="Genomic_DNA"/>
</dbReference>
<feature type="domain" description="FecR N-terminal" evidence="2">
    <location>
        <begin position="16"/>
        <end position="57"/>
    </location>
</feature>
<dbReference type="RefSeq" id="WP_175175296.1">
    <property type="nucleotide sequence ID" value="NZ_CADIJX010000003.1"/>
</dbReference>
<dbReference type="Proteomes" id="UP000494108">
    <property type="component" value="Unassembled WGS sequence"/>
</dbReference>
<dbReference type="GO" id="GO:0016989">
    <property type="term" value="F:sigma factor antagonist activity"/>
    <property type="evidence" value="ECO:0007669"/>
    <property type="project" value="TreeGrafter"/>
</dbReference>
<dbReference type="PANTHER" id="PTHR30273">
    <property type="entry name" value="PERIPLASMIC SIGNAL SENSOR AND SIGMA FACTOR ACTIVATOR FECR-RELATED"/>
    <property type="match status" value="1"/>
</dbReference>
<reference evidence="3 4" key="1">
    <citation type="submission" date="2020-04" db="EMBL/GenBank/DDBJ databases">
        <authorList>
            <person name="De Canck E."/>
        </authorList>
    </citation>
    <scope>NUCLEOTIDE SEQUENCE [LARGE SCALE GENOMIC DNA]</scope>
    <source>
        <strain evidence="3 4">LMG 3431</strain>
    </source>
</reference>
<sequence length="316" mass="34574">MSAADGKAIDADIAGEAAEWLVRLYSGHFTEADRLACERWRQRSAEHDRAWQRAQAVLGKFGALPQGLGRATVEAAKSRRAAVRALAGLIAVLPAGWLAWKVAPWQSWAADYATDSGQRRRFELPDGTLLTLNTASALDLAYDETVRLLRLRRGEVLVRTSRSADPRPLVLRSAEGAVQALGTVFTVRQFDAHTQVAVLEGRVRISPNGGPAAILEAGACTDFSEASVQPPWRPMRSPGAWEDGVLYADDWRLADFVRELGRYRPGLLRCDPEVGELRISGGFQLDDTDAALLAVARSLPVKVVYRSRYWVTVAAA</sequence>
<gene>
    <name evidence="3" type="primary">fecR_10</name>
    <name evidence="3" type="ORF">LMG3431_03032</name>
</gene>
<dbReference type="PANTHER" id="PTHR30273:SF2">
    <property type="entry name" value="PROTEIN FECR"/>
    <property type="match status" value="1"/>
</dbReference>
<dbReference type="PIRSF" id="PIRSF018266">
    <property type="entry name" value="FecR"/>
    <property type="match status" value="1"/>
</dbReference>
<dbReference type="Pfam" id="PF16220">
    <property type="entry name" value="DUF4880"/>
    <property type="match status" value="1"/>
</dbReference>
<proteinExistence type="predicted"/>
<dbReference type="InterPro" id="IPR006860">
    <property type="entry name" value="FecR"/>
</dbReference>
<dbReference type="AlphaFoldDB" id="A0A6S6Z0Q4"/>
<dbReference type="InterPro" id="IPR032623">
    <property type="entry name" value="FecR_N"/>
</dbReference>
<accession>A0A6S6Z0Q4</accession>
<feature type="domain" description="FecR protein" evidence="1">
    <location>
        <begin position="111"/>
        <end position="204"/>
    </location>
</feature>
<protein>
    <submittedName>
        <fullName evidence="3">Protein FecR</fullName>
    </submittedName>
</protein>
<evidence type="ECO:0000259" key="2">
    <source>
        <dbReference type="Pfam" id="PF16220"/>
    </source>
</evidence>
<evidence type="ECO:0000313" key="3">
    <source>
        <dbReference type="EMBL" id="CAB3654633.1"/>
    </source>
</evidence>
<name>A0A6S6Z0Q4_9BURK</name>
<evidence type="ECO:0000259" key="1">
    <source>
        <dbReference type="Pfam" id="PF04773"/>
    </source>
</evidence>
<dbReference type="Gene3D" id="2.60.120.1440">
    <property type="match status" value="1"/>
</dbReference>